<reference evidence="2" key="1">
    <citation type="submission" date="2020-06" db="EMBL/GenBank/DDBJ databases">
        <title>WGS assembly of Ceratodon purpureus strain R40.</title>
        <authorList>
            <person name="Carey S.B."/>
            <person name="Jenkins J."/>
            <person name="Shu S."/>
            <person name="Lovell J.T."/>
            <person name="Sreedasyam A."/>
            <person name="Maumus F."/>
            <person name="Tiley G.P."/>
            <person name="Fernandez-Pozo N."/>
            <person name="Barry K."/>
            <person name="Chen C."/>
            <person name="Wang M."/>
            <person name="Lipzen A."/>
            <person name="Daum C."/>
            <person name="Saski C.A."/>
            <person name="Payton A.C."/>
            <person name="Mcbreen J.C."/>
            <person name="Conrad R.E."/>
            <person name="Kollar L.M."/>
            <person name="Olsson S."/>
            <person name="Huttunen S."/>
            <person name="Landis J.B."/>
            <person name="Wickett N.J."/>
            <person name="Johnson M.G."/>
            <person name="Rensing S.A."/>
            <person name="Grimwood J."/>
            <person name="Schmutz J."/>
            <person name="Mcdaniel S.F."/>
        </authorList>
    </citation>
    <scope>NUCLEOTIDE SEQUENCE</scope>
    <source>
        <strain evidence="2">R40</strain>
    </source>
</reference>
<protein>
    <submittedName>
        <fullName evidence="2">Uncharacterized protein</fullName>
    </submittedName>
</protein>
<organism evidence="2 3">
    <name type="scientific">Ceratodon purpureus</name>
    <name type="common">Fire moss</name>
    <name type="synonym">Dicranum purpureum</name>
    <dbReference type="NCBI Taxonomy" id="3225"/>
    <lineage>
        <taxon>Eukaryota</taxon>
        <taxon>Viridiplantae</taxon>
        <taxon>Streptophyta</taxon>
        <taxon>Embryophyta</taxon>
        <taxon>Bryophyta</taxon>
        <taxon>Bryophytina</taxon>
        <taxon>Bryopsida</taxon>
        <taxon>Dicranidae</taxon>
        <taxon>Pseudoditrichales</taxon>
        <taxon>Ditrichaceae</taxon>
        <taxon>Ceratodon</taxon>
    </lineage>
</organism>
<evidence type="ECO:0000313" key="2">
    <source>
        <dbReference type="EMBL" id="KAG0559346.1"/>
    </source>
</evidence>
<accession>A0A8T0GIL0</accession>
<feature type="region of interest" description="Disordered" evidence="1">
    <location>
        <begin position="36"/>
        <end position="73"/>
    </location>
</feature>
<keyword evidence="3" id="KW-1185">Reference proteome</keyword>
<feature type="compositionally biased region" description="Basic and acidic residues" evidence="1">
    <location>
        <begin position="11"/>
        <end position="20"/>
    </location>
</feature>
<proteinExistence type="predicted"/>
<sequence length="131" mass="15346">MACRVPCPKGRRPDGPRDVLNDGLLYEDVVVLPRREGRERQRERRGGDEAEETERERERRERRESREKRENRGEKPCVALFFSWRWREPAAVRVRPPRLHTVLRLPAPGLSPCHIFSPLPGLVFLSVSRSL</sequence>
<comment type="caution">
    <text evidence="2">The sequence shown here is derived from an EMBL/GenBank/DDBJ whole genome shotgun (WGS) entry which is preliminary data.</text>
</comment>
<name>A0A8T0GIL0_CERPU</name>
<dbReference type="Proteomes" id="UP000822688">
    <property type="component" value="Chromosome 10"/>
</dbReference>
<feature type="region of interest" description="Disordered" evidence="1">
    <location>
        <begin position="1"/>
        <end position="20"/>
    </location>
</feature>
<dbReference type="EMBL" id="CM026431">
    <property type="protein sequence ID" value="KAG0559346.1"/>
    <property type="molecule type" value="Genomic_DNA"/>
</dbReference>
<dbReference type="AlphaFoldDB" id="A0A8T0GIL0"/>
<evidence type="ECO:0000256" key="1">
    <source>
        <dbReference type="SAM" id="MobiDB-lite"/>
    </source>
</evidence>
<evidence type="ECO:0000313" key="3">
    <source>
        <dbReference type="Proteomes" id="UP000822688"/>
    </source>
</evidence>
<gene>
    <name evidence="2" type="ORF">KC19_10G098400</name>
</gene>